<keyword evidence="3 6" id="KW-0694">RNA-binding</keyword>
<evidence type="ECO:0000256" key="3">
    <source>
        <dbReference type="ARBA" id="ARBA00022884"/>
    </source>
</evidence>
<dbReference type="KEGG" id="ftj:FTUN_6344"/>
<dbReference type="PANTHER" id="PTHR11078">
    <property type="entry name" value="N UTILIZATION SUBSTANCE PROTEIN B-RELATED"/>
    <property type="match status" value="1"/>
</dbReference>
<dbReference type="EMBL" id="CP053452">
    <property type="protein sequence ID" value="QJW98749.1"/>
    <property type="molecule type" value="Genomic_DNA"/>
</dbReference>
<protein>
    <recommendedName>
        <fullName evidence="6">Transcription antitermination protein NusB</fullName>
    </recommendedName>
    <alternativeName>
        <fullName evidence="6">Antitermination factor NusB</fullName>
    </alternativeName>
</protein>
<dbReference type="AlphaFoldDB" id="A0A6M5YXL5"/>
<dbReference type="GO" id="GO:0005829">
    <property type="term" value="C:cytosol"/>
    <property type="evidence" value="ECO:0007669"/>
    <property type="project" value="TreeGrafter"/>
</dbReference>
<evidence type="ECO:0000259" key="8">
    <source>
        <dbReference type="Pfam" id="PF01029"/>
    </source>
</evidence>
<evidence type="ECO:0000256" key="4">
    <source>
        <dbReference type="ARBA" id="ARBA00023015"/>
    </source>
</evidence>
<dbReference type="GO" id="GO:0003723">
    <property type="term" value="F:RNA binding"/>
    <property type="evidence" value="ECO:0007669"/>
    <property type="project" value="UniProtKB-UniRule"/>
</dbReference>
<comment type="function">
    <text evidence="6">Involved in transcription antitermination. Required for transcription of ribosomal RNA (rRNA) genes. Binds specifically to the boxA antiterminator sequence of the ribosomal RNA (rrn) operons.</text>
</comment>
<feature type="region of interest" description="Disordered" evidence="7">
    <location>
        <begin position="136"/>
        <end position="157"/>
    </location>
</feature>
<feature type="domain" description="NusB/RsmB/TIM44" evidence="8">
    <location>
        <begin position="6"/>
        <end position="134"/>
    </location>
</feature>
<dbReference type="Pfam" id="PF01029">
    <property type="entry name" value="NusB"/>
    <property type="match status" value="1"/>
</dbReference>
<dbReference type="RefSeq" id="WP_171473855.1">
    <property type="nucleotide sequence ID" value="NZ_CP053452.2"/>
</dbReference>
<evidence type="ECO:0000256" key="5">
    <source>
        <dbReference type="ARBA" id="ARBA00023163"/>
    </source>
</evidence>
<keyword evidence="5 6" id="KW-0804">Transcription</keyword>
<dbReference type="NCBIfam" id="TIGR01951">
    <property type="entry name" value="nusB"/>
    <property type="match status" value="1"/>
</dbReference>
<sequence>MARRSRAREVTLQLLFQWDQNPNTVPRRAVQAFARERLHGDPEMTAYCLALLDGVSKNKDRIDPVLTQSATNWRLTRMMPVDRNVLRLGTYELLFDPSPQPLEVVINEAIELARRFGSEDSPAFVNGILDRVAKVRTEPPAAPAPKAESRPSSEPVS</sequence>
<dbReference type="Gene3D" id="1.10.940.10">
    <property type="entry name" value="NusB-like"/>
    <property type="match status" value="1"/>
</dbReference>
<name>A0A6M5YXL5_9BACT</name>
<dbReference type="GO" id="GO:0006353">
    <property type="term" value="P:DNA-templated transcription termination"/>
    <property type="evidence" value="ECO:0007669"/>
    <property type="project" value="UniProtKB-UniRule"/>
</dbReference>
<reference evidence="10" key="1">
    <citation type="submission" date="2020-05" db="EMBL/GenBank/DDBJ databases">
        <title>Frigoriglobus tundricola gen. nov., sp. nov., a psychrotolerant cellulolytic planctomycete of the family Gemmataceae with two divergent copies of 16S rRNA gene.</title>
        <authorList>
            <person name="Kulichevskaya I.S."/>
            <person name="Ivanova A.A."/>
            <person name="Naumoff D.G."/>
            <person name="Beletsky A.V."/>
            <person name="Rijpstra W.I.C."/>
            <person name="Sinninghe Damste J.S."/>
            <person name="Mardanov A.V."/>
            <person name="Ravin N.V."/>
            <person name="Dedysh S.N."/>
        </authorList>
    </citation>
    <scope>NUCLEOTIDE SEQUENCE [LARGE SCALE GENOMIC DNA]</scope>
    <source>
        <strain evidence="10">PL17</strain>
    </source>
</reference>
<gene>
    <name evidence="6" type="primary">nusB</name>
    <name evidence="9" type="ORF">FTUN_6344</name>
</gene>
<dbReference type="PANTHER" id="PTHR11078:SF3">
    <property type="entry name" value="ANTITERMINATION NUSB DOMAIN-CONTAINING PROTEIN"/>
    <property type="match status" value="1"/>
</dbReference>
<dbReference type="InterPro" id="IPR011605">
    <property type="entry name" value="NusB_fam"/>
</dbReference>
<accession>A0A6M5YXL5</accession>
<dbReference type="InterPro" id="IPR006027">
    <property type="entry name" value="NusB_RsmB_TIM44"/>
</dbReference>
<feature type="compositionally biased region" description="Low complexity" evidence="7">
    <location>
        <begin position="144"/>
        <end position="157"/>
    </location>
</feature>
<proteinExistence type="inferred from homology"/>
<evidence type="ECO:0000256" key="2">
    <source>
        <dbReference type="ARBA" id="ARBA00022814"/>
    </source>
</evidence>
<keyword evidence="10" id="KW-1185">Reference proteome</keyword>
<evidence type="ECO:0000256" key="7">
    <source>
        <dbReference type="SAM" id="MobiDB-lite"/>
    </source>
</evidence>
<dbReference type="Proteomes" id="UP000503447">
    <property type="component" value="Chromosome"/>
</dbReference>
<organism evidence="9 10">
    <name type="scientific">Frigoriglobus tundricola</name>
    <dbReference type="NCBI Taxonomy" id="2774151"/>
    <lineage>
        <taxon>Bacteria</taxon>
        <taxon>Pseudomonadati</taxon>
        <taxon>Planctomycetota</taxon>
        <taxon>Planctomycetia</taxon>
        <taxon>Gemmatales</taxon>
        <taxon>Gemmataceae</taxon>
        <taxon>Frigoriglobus</taxon>
    </lineage>
</organism>
<keyword evidence="2 6" id="KW-0889">Transcription antitermination</keyword>
<evidence type="ECO:0000256" key="1">
    <source>
        <dbReference type="ARBA" id="ARBA00005952"/>
    </source>
</evidence>
<dbReference type="InterPro" id="IPR035926">
    <property type="entry name" value="NusB-like_sf"/>
</dbReference>
<evidence type="ECO:0000256" key="6">
    <source>
        <dbReference type="HAMAP-Rule" id="MF_00073"/>
    </source>
</evidence>
<comment type="similarity">
    <text evidence="1 6">Belongs to the NusB family.</text>
</comment>
<dbReference type="GO" id="GO:0031564">
    <property type="term" value="P:transcription antitermination"/>
    <property type="evidence" value="ECO:0007669"/>
    <property type="project" value="UniProtKB-KW"/>
</dbReference>
<dbReference type="HAMAP" id="MF_00073">
    <property type="entry name" value="NusB"/>
    <property type="match status" value="1"/>
</dbReference>
<keyword evidence="4 6" id="KW-0805">Transcription regulation</keyword>
<evidence type="ECO:0000313" key="9">
    <source>
        <dbReference type="EMBL" id="QJW98749.1"/>
    </source>
</evidence>
<evidence type="ECO:0000313" key="10">
    <source>
        <dbReference type="Proteomes" id="UP000503447"/>
    </source>
</evidence>
<dbReference type="SUPFAM" id="SSF48013">
    <property type="entry name" value="NusB-like"/>
    <property type="match status" value="1"/>
</dbReference>